<feature type="compositionally biased region" description="Pro residues" evidence="3">
    <location>
        <begin position="209"/>
        <end position="225"/>
    </location>
</feature>
<feature type="compositionally biased region" description="Pro residues" evidence="3">
    <location>
        <begin position="841"/>
        <end position="869"/>
    </location>
</feature>
<dbReference type="Pfam" id="PF25459">
    <property type="entry name" value="AIM3_BBC1_C"/>
    <property type="match status" value="1"/>
</dbReference>
<name>A0ABQ9P5R5_9PEZI</name>
<feature type="region of interest" description="Disordered" evidence="3">
    <location>
        <begin position="625"/>
        <end position="1000"/>
    </location>
</feature>
<dbReference type="PRINTS" id="PR00452">
    <property type="entry name" value="SH3DOMAIN"/>
</dbReference>
<evidence type="ECO:0000256" key="2">
    <source>
        <dbReference type="PROSITE-ProRule" id="PRU00192"/>
    </source>
</evidence>
<feature type="compositionally biased region" description="Pro residues" evidence="3">
    <location>
        <begin position="762"/>
        <end position="778"/>
    </location>
</feature>
<gene>
    <name evidence="5" type="primary">BBC1</name>
    <name evidence="5" type="ORF">H2201_000041</name>
</gene>
<feature type="compositionally biased region" description="Basic and acidic residues" evidence="3">
    <location>
        <begin position="334"/>
        <end position="346"/>
    </location>
</feature>
<evidence type="ECO:0000256" key="1">
    <source>
        <dbReference type="ARBA" id="ARBA00022443"/>
    </source>
</evidence>
<feature type="compositionally biased region" description="Gly residues" evidence="3">
    <location>
        <begin position="454"/>
        <end position="465"/>
    </location>
</feature>
<feature type="compositionally biased region" description="Pro residues" evidence="3">
    <location>
        <begin position="641"/>
        <end position="670"/>
    </location>
</feature>
<evidence type="ECO:0000259" key="4">
    <source>
        <dbReference type="PROSITE" id="PS50002"/>
    </source>
</evidence>
<feature type="compositionally biased region" description="Basic and acidic residues" evidence="3">
    <location>
        <begin position="307"/>
        <end position="321"/>
    </location>
</feature>
<dbReference type="Proteomes" id="UP001172684">
    <property type="component" value="Unassembled WGS sequence"/>
</dbReference>
<dbReference type="SMART" id="SM00326">
    <property type="entry name" value="SH3"/>
    <property type="match status" value="1"/>
</dbReference>
<keyword evidence="1 2" id="KW-0728">SH3 domain</keyword>
<dbReference type="CDD" id="cd11887">
    <property type="entry name" value="SH3_Bbc1"/>
    <property type="match status" value="1"/>
</dbReference>
<protein>
    <submittedName>
        <fullName evidence="5">Assembly of actin patch protein</fullName>
    </submittedName>
</protein>
<dbReference type="Pfam" id="PF00018">
    <property type="entry name" value="SH3_1"/>
    <property type="match status" value="1"/>
</dbReference>
<dbReference type="InterPro" id="IPR036028">
    <property type="entry name" value="SH3-like_dom_sf"/>
</dbReference>
<evidence type="ECO:0000256" key="3">
    <source>
        <dbReference type="SAM" id="MobiDB-lite"/>
    </source>
</evidence>
<dbReference type="InterPro" id="IPR057402">
    <property type="entry name" value="AIM3_BBC1_C"/>
</dbReference>
<organism evidence="5 6">
    <name type="scientific">Coniosporium apollinis</name>
    <dbReference type="NCBI Taxonomy" id="61459"/>
    <lineage>
        <taxon>Eukaryota</taxon>
        <taxon>Fungi</taxon>
        <taxon>Dikarya</taxon>
        <taxon>Ascomycota</taxon>
        <taxon>Pezizomycotina</taxon>
        <taxon>Dothideomycetes</taxon>
        <taxon>Dothideomycetes incertae sedis</taxon>
        <taxon>Coniosporium</taxon>
    </lineage>
</organism>
<feature type="compositionally biased region" description="Pro residues" evidence="3">
    <location>
        <begin position="148"/>
        <end position="168"/>
    </location>
</feature>
<feature type="compositionally biased region" description="Acidic residues" evidence="3">
    <location>
        <begin position="792"/>
        <end position="806"/>
    </location>
</feature>
<feature type="compositionally biased region" description="Low complexity" evidence="3">
    <location>
        <begin position="181"/>
        <end position="196"/>
    </location>
</feature>
<reference evidence="5" key="1">
    <citation type="submission" date="2022-10" db="EMBL/GenBank/DDBJ databases">
        <title>Culturing micro-colonial fungi from biological soil crusts in the Mojave desert and describing Neophaeococcomyces mojavensis, and introducing the new genera and species Taxawa tesnikishii.</title>
        <authorList>
            <person name="Kurbessoian T."/>
            <person name="Stajich J.E."/>
        </authorList>
    </citation>
    <scope>NUCLEOTIDE SEQUENCE</scope>
    <source>
        <strain evidence="5">TK_1</strain>
    </source>
</reference>
<feature type="compositionally biased region" description="Pro residues" evidence="3">
    <location>
        <begin position="944"/>
        <end position="962"/>
    </location>
</feature>
<evidence type="ECO:0000313" key="6">
    <source>
        <dbReference type="Proteomes" id="UP001172684"/>
    </source>
</evidence>
<accession>A0ABQ9P5R5</accession>
<feature type="compositionally biased region" description="Pro residues" evidence="3">
    <location>
        <begin position="881"/>
        <end position="890"/>
    </location>
</feature>
<dbReference type="InterPro" id="IPR050670">
    <property type="entry name" value="STAM"/>
</dbReference>
<proteinExistence type="predicted"/>
<feature type="compositionally biased region" description="Acidic residues" evidence="3">
    <location>
        <begin position="418"/>
        <end position="436"/>
    </location>
</feature>
<dbReference type="PROSITE" id="PS50002">
    <property type="entry name" value="SH3"/>
    <property type="match status" value="1"/>
</dbReference>
<feature type="compositionally biased region" description="Basic and acidic residues" evidence="3">
    <location>
        <begin position="813"/>
        <end position="826"/>
    </location>
</feature>
<dbReference type="PANTHER" id="PTHR45929:SF6">
    <property type="entry name" value="SH3 DOMAIN PROTEIN (AFU_ORTHOLOGUE AFUA_2G10320)"/>
    <property type="match status" value="1"/>
</dbReference>
<comment type="caution">
    <text evidence="5">The sequence shown here is derived from an EMBL/GenBank/DDBJ whole genome shotgun (WGS) entry which is preliminary data.</text>
</comment>
<dbReference type="InterPro" id="IPR035552">
    <property type="entry name" value="Mti1_SH3"/>
</dbReference>
<sequence length="1280" mass="138605">MARPPFKVKAIYNYDSPHEDDLSFPEGQIITVTEEEDADWYVGEYTDSSGAKQHGLFPKNFVERYEPAPPPRPARTARPKQPEPAAAPVGEETERAPPQPAAQVDETDQERPKPAPPSAEAPTVAKPQGLPSSPPPVSVSKTSEPKPEPPPASEPAPAPTAGKAPPPAVAEKPSSFRDRIAAFNKPAAAPIAPFKPTGAPGGFIKKPFVAPPPSRDAYVPPPREPVPQKVYRREEDPEIAQRQEQDQEDAEKAGLASTEAGSEDAEAAPKPQSLKERIALLQKQQMEAAARHAEAGNKEKPKRPPKKRTESYEPIQAHEAEGSDTESLNTTEQISRKSTDLARDAGHAPPVRRQSRGPRSPAAVPHDRELFSDGNDADQSAAGETTEEAEGSSTSVEDDDGKSKLPRAPGAFPREPDVGDEEATVEDDEEEEDDMDAETRRRMELRERMAKMSGGMGMAGMFGPPGGMPLPGAPAPKRKKPAVNTTGMATEEPEASSTQSPPQRMPMIPIPGMPHREHVKSPDSDTELAVEKEPEPTLPITSQRQPDEVPDVEDIKPEVPPLRQPEERAVPPPPPSQGVYRSIRRKPVRRKPLPYLAPFKPGICATSKPQVDGTGAAIAISRVKVYKRPVQAPPLATERAVPPPIPSDRPVPTPPQARPVPPPPTAPRSPTPGSESDDDLPGSTTELPVRGPAPAVPSARNSQLLQDADDTQSTQSPTKRTSFLAFDPASSSSPTMSSPTEKRSSRIPPIPVASPDLAPAAYPRPPPPPPPTAAPPSRQPTMESVPRRMSTEGDEGETEYEGDYDTDIAPGATHKDALKSHARESSLDDSVTADDRSFRSPPMPPSGFAPPVPPAAAPRAVPPPPPQQPPKDRRSMDVPRGLPPPIPPPREQAAQPGEYEYDPYKYSSPTTRDPPPAPGMPPSAPAPVPESQEYSDDDEDLYSAPPPRQSVDRPPPLPPQAPPQRDRPVPPPPVQTLATPQLPPPGPPTLTHAPVNRKSLDVDRQLANAGRRSMDQPRPSAEHGYIASDIDLGTSSQWWAYQNTPPPVLQNRPDILFEVEETTNTKRGGKTTISKDVYVLYPDYSQTVITARFDPRDVGDVVLEQRHEPPPARLRQDQLEAAHARFGQRISDGANSKHNTVVGDGSPQALVLELIRSLPSALLPIGTRAYGALVYANIANASVQQIDEIRPGDIITFRNAKFQGKHGPVHTKYSVDVGKPDHVGVVVDWDGTKKKVRAWEQGRENKKVKMESFKVGDLKSGEVRVWRVMGRSWVGWEDDN</sequence>
<feature type="compositionally biased region" description="Basic and acidic residues" evidence="3">
    <location>
        <begin position="437"/>
        <end position="450"/>
    </location>
</feature>
<feature type="compositionally biased region" description="Low complexity" evidence="3">
    <location>
        <begin position="730"/>
        <end position="739"/>
    </location>
</feature>
<dbReference type="InterPro" id="IPR001452">
    <property type="entry name" value="SH3_domain"/>
</dbReference>
<dbReference type="EMBL" id="JAPDRL010000001">
    <property type="protein sequence ID" value="KAJ9669658.1"/>
    <property type="molecule type" value="Genomic_DNA"/>
</dbReference>
<feature type="region of interest" description="Disordered" evidence="3">
    <location>
        <begin position="42"/>
        <end position="610"/>
    </location>
</feature>
<dbReference type="PANTHER" id="PTHR45929">
    <property type="entry name" value="JAK PATHWAY SIGNAL TRANSDUCTION ADAPTOR MOLECULE"/>
    <property type="match status" value="1"/>
</dbReference>
<feature type="domain" description="SH3" evidence="4">
    <location>
        <begin position="3"/>
        <end position="67"/>
    </location>
</feature>
<feature type="compositionally biased region" description="Basic and acidic residues" evidence="3">
    <location>
        <begin position="514"/>
        <end position="535"/>
    </location>
</feature>
<feature type="compositionally biased region" description="Polar residues" evidence="3">
    <location>
        <begin position="699"/>
        <end position="721"/>
    </location>
</feature>
<evidence type="ECO:0000313" key="5">
    <source>
        <dbReference type="EMBL" id="KAJ9669658.1"/>
    </source>
</evidence>
<feature type="compositionally biased region" description="Pro residues" evidence="3">
    <location>
        <begin position="912"/>
        <end position="928"/>
    </location>
</feature>
<feature type="compositionally biased region" description="Basic residues" evidence="3">
    <location>
        <begin position="582"/>
        <end position="592"/>
    </location>
</feature>
<feature type="compositionally biased region" description="Basic and acidic residues" evidence="3">
    <location>
        <begin position="231"/>
        <end position="245"/>
    </location>
</feature>
<dbReference type="Gene3D" id="2.30.30.40">
    <property type="entry name" value="SH3 Domains"/>
    <property type="match status" value="1"/>
</dbReference>
<dbReference type="SUPFAM" id="SSF50044">
    <property type="entry name" value="SH3-domain"/>
    <property type="match status" value="1"/>
</dbReference>
<feature type="compositionally biased region" description="Basic and acidic residues" evidence="3">
    <location>
        <begin position="289"/>
        <end position="299"/>
    </location>
</feature>
<feature type="compositionally biased region" description="Acidic residues" evidence="3">
    <location>
        <begin position="385"/>
        <end position="400"/>
    </location>
</feature>
<keyword evidence="6" id="KW-1185">Reference proteome</keyword>